<dbReference type="Gene3D" id="3.30.560.10">
    <property type="entry name" value="Glucose Oxidase, domain 3"/>
    <property type="match status" value="1"/>
</dbReference>
<reference evidence="6 7" key="1">
    <citation type="submission" date="2019-06" db="EMBL/GenBank/DDBJ databases">
        <title>Draft genome sequence of the filamentous fungus Phialemoniopsis curvata isolated from diesel fuel.</title>
        <authorList>
            <person name="Varaljay V.A."/>
            <person name="Lyon W.J."/>
            <person name="Crouch A.L."/>
            <person name="Drake C.E."/>
            <person name="Hollomon J.M."/>
            <person name="Nadeau L.J."/>
            <person name="Nunn H.S."/>
            <person name="Stevenson B.S."/>
            <person name="Bojanowski C.L."/>
            <person name="Crookes-Goodson W.J."/>
        </authorList>
    </citation>
    <scope>NUCLEOTIDE SEQUENCE [LARGE SCALE GENOMIC DNA]</scope>
    <source>
        <strain evidence="6 7">D216</strain>
    </source>
</reference>
<feature type="chain" id="PRO_5021222149" description="Glucose-methanol-choline oxidoreductase N-terminal domain-containing protein" evidence="4">
    <location>
        <begin position="19"/>
        <end position="654"/>
    </location>
</feature>
<evidence type="ECO:0000313" key="6">
    <source>
        <dbReference type="EMBL" id="TPX15860.1"/>
    </source>
</evidence>
<comment type="cofactor">
    <cofactor evidence="3">
        <name>FAD</name>
        <dbReference type="ChEBI" id="CHEBI:57692"/>
    </cofactor>
</comment>
<evidence type="ECO:0000313" key="7">
    <source>
        <dbReference type="Proteomes" id="UP000319257"/>
    </source>
</evidence>
<comment type="similarity">
    <text evidence="1">Belongs to the GMC oxidoreductase family.</text>
</comment>
<organism evidence="6 7">
    <name type="scientific">Thyridium curvatum</name>
    <dbReference type="NCBI Taxonomy" id="1093900"/>
    <lineage>
        <taxon>Eukaryota</taxon>
        <taxon>Fungi</taxon>
        <taxon>Dikarya</taxon>
        <taxon>Ascomycota</taxon>
        <taxon>Pezizomycotina</taxon>
        <taxon>Sordariomycetes</taxon>
        <taxon>Sordariomycetidae</taxon>
        <taxon>Thyridiales</taxon>
        <taxon>Thyridiaceae</taxon>
        <taxon>Thyridium</taxon>
    </lineage>
</organism>
<dbReference type="GO" id="GO:0044550">
    <property type="term" value="P:secondary metabolite biosynthetic process"/>
    <property type="evidence" value="ECO:0007669"/>
    <property type="project" value="TreeGrafter"/>
</dbReference>
<dbReference type="Pfam" id="PF05199">
    <property type="entry name" value="GMC_oxred_C"/>
    <property type="match status" value="1"/>
</dbReference>
<comment type="caution">
    <text evidence="6">The sequence shown here is derived from an EMBL/GenBank/DDBJ whole genome shotgun (WGS) entry which is preliminary data.</text>
</comment>
<dbReference type="PROSITE" id="PS00624">
    <property type="entry name" value="GMC_OXRED_2"/>
    <property type="match status" value="1"/>
</dbReference>
<evidence type="ECO:0000256" key="4">
    <source>
        <dbReference type="SAM" id="SignalP"/>
    </source>
</evidence>
<dbReference type="PANTHER" id="PTHR11552:SF115">
    <property type="entry name" value="DEHYDROGENASE XPTC-RELATED"/>
    <property type="match status" value="1"/>
</dbReference>
<keyword evidence="4" id="KW-0732">Signal</keyword>
<dbReference type="GeneID" id="41967641"/>
<evidence type="ECO:0000256" key="2">
    <source>
        <dbReference type="PIRSR" id="PIRSR000137-1"/>
    </source>
</evidence>
<protein>
    <recommendedName>
        <fullName evidence="5">Glucose-methanol-choline oxidoreductase N-terminal domain-containing protein</fullName>
    </recommendedName>
</protein>
<dbReference type="InterPro" id="IPR012132">
    <property type="entry name" value="GMC_OxRdtase"/>
</dbReference>
<evidence type="ECO:0000256" key="1">
    <source>
        <dbReference type="ARBA" id="ARBA00010790"/>
    </source>
</evidence>
<dbReference type="InterPro" id="IPR036188">
    <property type="entry name" value="FAD/NAD-bd_sf"/>
</dbReference>
<keyword evidence="3" id="KW-0285">Flavoprotein</keyword>
<dbReference type="STRING" id="1093900.A0A507BH37"/>
<dbReference type="OrthoDB" id="269227at2759"/>
<dbReference type="Proteomes" id="UP000319257">
    <property type="component" value="Unassembled WGS sequence"/>
</dbReference>
<dbReference type="PIRSF" id="PIRSF000137">
    <property type="entry name" value="Alcohol_oxidase"/>
    <property type="match status" value="1"/>
</dbReference>
<dbReference type="InParanoid" id="A0A507BH37"/>
<evidence type="ECO:0000256" key="3">
    <source>
        <dbReference type="PIRSR" id="PIRSR000137-2"/>
    </source>
</evidence>
<feature type="binding site" evidence="3">
    <location>
        <position position="292"/>
    </location>
    <ligand>
        <name>FAD</name>
        <dbReference type="ChEBI" id="CHEBI:57692"/>
    </ligand>
</feature>
<name>A0A507BH37_9PEZI</name>
<accession>A0A507BH37</accession>
<feature type="domain" description="Glucose-methanol-choline oxidoreductase N-terminal" evidence="5">
    <location>
        <begin position="333"/>
        <end position="347"/>
    </location>
</feature>
<evidence type="ECO:0000259" key="5">
    <source>
        <dbReference type="PROSITE" id="PS00624"/>
    </source>
</evidence>
<dbReference type="RefSeq" id="XP_030997571.1">
    <property type="nucleotide sequence ID" value="XM_031136064.1"/>
</dbReference>
<dbReference type="SUPFAM" id="SSF54373">
    <property type="entry name" value="FAD-linked reductases, C-terminal domain"/>
    <property type="match status" value="1"/>
</dbReference>
<keyword evidence="3" id="KW-0274">FAD</keyword>
<dbReference type="SUPFAM" id="SSF51905">
    <property type="entry name" value="FAD/NAD(P)-binding domain"/>
    <property type="match status" value="1"/>
</dbReference>
<dbReference type="InterPro" id="IPR007867">
    <property type="entry name" value="GMC_OxRtase_C"/>
</dbReference>
<dbReference type="InterPro" id="IPR000172">
    <property type="entry name" value="GMC_OxRdtase_N"/>
</dbReference>
<dbReference type="EMBL" id="SKBQ01000001">
    <property type="protein sequence ID" value="TPX15860.1"/>
    <property type="molecule type" value="Genomic_DNA"/>
</dbReference>
<dbReference type="Pfam" id="PF00732">
    <property type="entry name" value="GMC_oxred_N"/>
    <property type="match status" value="1"/>
</dbReference>
<dbReference type="AlphaFoldDB" id="A0A507BH37"/>
<keyword evidence="7" id="KW-1185">Reference proteome</keyword>
<feature type="signal peptide" evidence="4">
    <location>
        <begin position="1"/>
        <end position="18"/>
    </location>
</feature>
<gene>
    <name evidence="6" type="ORF">E0L32_000194</name>
</gene>
<dbReference type="Gene3D" id="3.50.50.60">
    <property type="entry name" value="FAD/NAD(P)-binding domain"/>
    <property type="match status" value="1"/>
</dbReference>
<sequence length="654" mass="70716">MRFSSSFLVLASASAVLARPAGLDKVKRRATELRESYHFIVAGGGTAGLTVADRLSEAFPEKNVLVVEYGAYQYAPAVFEPPGTPTAPARWQYSTLPIPELKNRTASVASGRSQSVGGSSCINGQFFDRGAAADYDNWRAAGSPDFDDQPESWDWKGILPFFKKSVTFTEPSADDAKTYGYTWDMEGAFGGKGPINSSYPPFQWPIQSKYHSCPMFKHHPNNYCALELADQAFREIGLKSVKECAGGEKVGICWVPTSQDPTTAERSHAGTGHYKDVIASRKNYDLLEKHKVVRVIYPEESDLKGAPKVEIKSLEDGETSIITATNEVVISAGAFHSPQILQRSGIGPADLLKEAKIEVVLDLPGVGYNFHDHGGGAGVSFKLNKTTTPNQGMVFSNKTFQAEALELYQERPAKGPFTLAMGNSAIYVDLPSITSDYKSIVAAVEEQIKSGKHSDFLPKSASTEVIAGYAHQLQILARSFADPTSPVMEAPFGNGPAGGGFHLKPLSRGTVLINTTNPDGEPVIDYRSCSNPVDWDILASFVGYFRRYTQTPTMVSLGAREVYPGANVTRRDAIVNYLRGSVTASFQHPCCTAAMMAKSKGGVVGPDMRVHGTGALSVVDASIFPLIPGTHTSATVYAVAEKAADIIIRRWKKE</sequence>
<dbReference type="GO" id="GO:0050660">
    <property type="term" value="F:flavin adenine dinucleotide binding"/>
    <property type="evidence" value="ECO:0007669"/>
    <property type="project" value="InterPro"/>
</dbReference>
<proteinExistence type="inferred from homology"/>
<feature type="active site" description="Proton acceptor" evidence="2">
    <location>
        <position position="631"/>
    </location>
</feature>
<dbReference type="GO" id="GO:0016614">
    <property type="term" value="F:oxidoreductase activity, acting on CH-OH group of donors"/>
    <property type="evidence" value="ECO:0007669"/>
    <property type="project" value="InterPro"/>
</dbReference>
<feature type="active site" description="Proton donor" evidence="2">
    <location>
        <position position="588"/>
    </location>
</feature>
<dbReference type="PANTHER" id="PTHR11552">
    <property type="entry name" value="GLUCOSE-METHANOL-CHOLINE GMC OXIDOREDUCTASE"/>
    <property type="match status" value="1"/>
</dbReference>